<organism evidence="2 3">
    <name type="scientific">Gordonia prachuapensis</name>
    <dbReference type="NCBI Taxonomy" id="3115651"/>
    <lineage>
        <taxon>Bacteria</taxon>
        <taxon>Bacillati</taxon>
        <taxon>Actinomycetota</taxon>
        <taxon>Actinomycetes</taxon>
        <taxon>Mycobacteriales</taxon>
        <taxon>Gordoniaceae</taxon>
        <taxon>Gordonia</taxon>
    </lineage>
</organism>
<dbReference type="RefSeq" id="WP_330505719.1">
    <property type="nucleotide sequence ID" value="NZ_JAZDUE010000011.1"/>
</dbReference>
<name>A0ABU7MVI6_9ACTN</name>
<keyword evidence="3" id="KW-1185">Reference proteome</keyword>
<evidence type="ECO:0000256" key="1">
    <source>
        <dbReference type="SAM" id="SignalP"/>
    </source>
</evidence>
<feature type="chain" id="PRO_5046199266" description="Lipoprotein" evidence="1">
    <location>
        <begin position="23"/>
        <end position="230"/>
    </location>
</feature>
<dbReference type="PROSITE" id="PS51257">
    <property type="entry name" value="PROKAR_LIPOPROTEIN"/>
    <property type="match status" value="1"/>
</dbReference>
<evidence type="ECO:0000313" key="3">
    <source>
        <dbReference type="Proteomes" id="UP001335729"/>
    </source>
</evidence>
<evidence type="ECO:0008006" key="4">
    <source>
        <dbReference type="Google" id="ProtNLM"/>
    </source>
</evidence>
<dbReference type="EMBL" id="JAZDUE010000011">
    <property type="protein sequence ID" value="MEE4024347.1"/>
    <property type="molecule type" value="Genomic_DNA"/>
</dbReference>
<comment type="caution">
    <text evidence="2">The sequence shown here is derived from an EMBL/GenBank/DDBJ whole genome shotgun (WGS) entry which is preliminary data.</text>
</comment>
<protein>
    <recommendedName>
        <fullName evidence="4">Lipoprotein</fullName>
    </recommendedName>
</protein>
<dbReference type="Proteomes" id="UP001335729">
    <property type="component" value="Unassembled WGS sequence"/>
</dbReference>
<reference evidence="2 3" key="1">
    <citation type="submission" date="2024-01" db="EMBL/GenBank/DDBJ databases">
        <title>Draft genome sequence of Gordonia sp. PKS22-38.</title>
        <authorList>
            <person name="Suphannarot A."/>
            <person name="Mingma R."/>
        </authorList>
    </citation>
    <scope>NUCLEOTIDE SEQUENCE [LARGE SCALE GENOMIC DNA]</scope>
    <source>
        <strain evidence="2 3">PKS22-38</strain>
    </source>
</reference>
<evidence type="ECO:0000313" key="2">
    <source>
        <dbReference type="EMBL" id="MEE4024347.1"/>
    </source>
</evidence>
<feature type="signal peptide" evidence="1">
    <location>
        <begin position="1"/>
        <end position="22"/>
    </location>
</feature>
<accession>A0ABU7MVI6</accession>
<sequence>MGRTARWVAAGTASLATSVLLAGCGGSDSTDPPASSAMASAQRAQAARVDAGQCTREPADGRIDRAGHGLEFRSGRMYAAITPAEGGDPACYRFTRWGNPNPAVPPDSLLFVFTGPGTDGAQIEFLVGDLTGGVLPPIGGVRPRVGPLERPINSTVGVSLGGVHHRSTSCPLEISAMSSDGAAASFTCAAATRSDADPFAPDDDVSYDADGDATVPAEEVTISGWFELNP</sequence>
<gene>
    <name evidence="2" type="ORF">V1Y59_14775</name>
</gene>
<keyword evidence="1" id="KW-0732">Signal</keyword>
<proteinExistence type="predicted"/>